<organism evidence="1 2">
    <name type="scientific">Vibrio lentus</name>
    <dbReference type="NCBI Taxonomy" id="136468"/>
    <lineage>
        <taxon>Bacteria</taxon>
        <taxon>Pseudomonadati</taxon>
        <taxon>Pseudomonadota</taxon>
        <taxon>Gammaproteobacteria</taxon>
        <taxon>Vibrionales</taxon>
        <taxon>Vibrionaceae</taxon>
        <taxon>Vibrio</taxon>
    </lineage>
</organism>
<comment type="caution">
    <text evidence="1">The sequence shown here is derived from an EMBL/GenBank/DDBJ whole genome shotgun (WGS) entry which is preliminary data.</text>
</comment>
<gene>
    <name evidence="1" type="ORF">BCV30_18050</name>
</gene>
<dbReference type="Pfam" id="PF11736">
    <property type="entry name" value="DUF3299"/>
    <property type="match status" value="1"/>
</dbReference>
<dbReference type="InterPro" id="IPR021727">
    <property type="entry name" value="DUF3299"/>
</dbReference>
<reference evidence="2" key="1">
    <citation type="submission" date="2016-07" db="EMBL/GenBank/DDBJ databases">
        <title>Nontailed viruses are major unrecognized killers of bacteria in the ocean.</title>
        <authorList>
            <person name="Kauffman K."/>
            <person name="Hussain F."/>
            <person name="Yang J."/>
            <person name="Arevalo P."/>
            <person name="Brown J."/>
            <person name="Cutler M."/>
            <person name="Kelly L."/>
            <person name="Polz M.F."/>
        </authorList>
    </citation>
    <scope>NUCLEOTIDE SEQUENCE [LARGE SCALE GENOMIC DNA]</scope>
    <source>
        <strain evidence="2">10N.286.55.C1</strain>
    </source>
</reference>
<evidence type="ECO:0000313" key="1">
    <source>
        <dbReference type="EMBL" id="PME56881.1"/>
    </source>
</evidence>
<sequence>MLVPTAGACIHMPPPPANQIVRISYPEGEKVETVQHPAWVEGVISSKLTTDNVYLVDGDTDLTMGYDMNASLVVSYH</sequence>
<dbReference type="Gene3D" id="2.40.50.870">
    <property type="entry name" value="Protein of unknown function (DUF3299)"/>
    <property type="match status" value="1"/>
</dbReference>
<proteinExistence type="predicted"/>
<dbReference type="Proteomes" id="UP000235778">
    <property type="component" value="Unassembled WGS sequence"/>
</dbReference>
<accession>A0A2N7BJP8</accession>
<evidence type="ECO:0000313" key="2">
    <source>
        <dbReference type="Proteomes" id="UP000235778"/>
    </source>
</evidence>
<dbReference type="EMBL" id="MCSI01000164">
    <property type="protein sequence ID" value="PME56881.1"/>
    <property type="molecule type" value="Genomic_DNA"/>
</dbReference>
<dbReference type="AlphaFoldDB" id="A0A2N7BJP8"/>
<name>A0A2N7BJP8_9VIBR</name>
<protein>
    <recommendedName>
        <fullName evidence="3">DUF3299 domain-containing protein</fullName>
    </recommendedName>
</protein>
<evidence type="ECO:0008006" key="3">
    <source>
        <dbReference type="Google" id="ProtNLM"/>
    </source>
</evidence>